<evidence type="ECO:0000313" key="4">
    <source>
        <dbReference type="EMBL" id="KAG1361437.1"/>
    </source>
</evidence>
<proteinExistence type="predicted"/>
<dbReference type="Pfam" id="PF16987">
    <property type="entry name" value="KIX_2"/>
    <property type="match status" value="1"/>
</dbReference>
<dbReference type="OrthoDB" id="1912459at2759"/>
<name>A0A8K0IKM1_COCNU</name>
<dbReference type="InterPro" id="IPR036529">
    <property type="entry name" value="KIX_dom_sf"/>
</dbReference>
<organism evidence="4 5">
    <name type="scientific">Cocos nucifera</name>
    <name type="common">Coconut palm</name>
    <dbReference type="NCBI Taxonomy" id="13894"/>
    <lineage>
        <taxon>Eukaryota</taxon>
        <taxon>Viridiplantae</taxon>
        <taxon>Streptophyta</taxon>
        <taxon>Embryophyta</taxon>
        <taxon>Tracheophyta</taxon>
        <taxon>Spermatophyta</taxon>
        <taxon>Magnoliopsida</taxon>
        <taxon>Liliopsida</taxon>
        <taxon>Arecaceae</taxon>
        <taxon>Arecoideae</taxon>
        <taxon>Cocoseae</taxon>
        <taxon>Attaleinae</taxon>
        <taxon>Cocos</taxon>
    </lineage>
</organism>
<accession>A0A8K0IKM1</accession>
<gene>
    <name evidence="4" type="ORF">COCNU_09G009000</name>
</gene>
<dbReference type="FunFam" id="1.10.246.20:FF:000003">
    <property type="entry name" value="Mediator of RNA polymerase II transcription subunit 15a"/>
    <property type="match status" value="1"/>
</dbReference>
<protein>
    <recommendedName>
        <fullName evidence="3">Mediator complex subunit 15 KIX domain-containing protein</fullName>
    </recommendedName>
</protein>
<dbReference type="GO" id="GO:0005634">
    <property type="term" value="C:nucleus"/>
    <property type="evidence" value="ECO:0007669"/>
    <property type="project" value="UniProtKB-SubCell"/>
</dbReference>
<dbReference type="Proteomes" id="UP000797356">
    <property type="component" value="Chromosome 9"/>
</dbReference>
<reference evidence="4" key="2">
    <citation type="submission" date="2019-07" db="EMBL/GenBank/DDBJ databases">
        <authorList>
            <person name="Yang Y."/>
            <person name="Bocs S."/>
            <person name="Baudouin L."/>
        </authorList>
    </citation>
    <scope>NUCLEOTIDE SEQUENCE</scope>
    <source>
        <tissue evidence="4">Spear leaf of Hainan Tall coconut</tissue>
    </source>
</reference>
<dbReference type="PANTHER" id="PTHR33137">
    <property type="entry name" value="MEDIATOR OF RNA POLYMERASE II TRANSCRIPTION SUBUNIT 15A-RELATED"/>
    <property type="match status" value="1"/>
</dbReference>
<evidence type="ECO:0000256" key="1">
    <source>
        <dbReference type="ARBA" id="ARBA00004123"/>
    </source>
</evidence>
<dbReference type="EMBL" id="CM017880">
    <property type="protein sequence ID" value="KAG1361437.1"/>
    <property type="molecule type" value="Genomic_DNA"/>
</dbReference>
<keyword evidence="5" id="KW-1185">Reference proteome</keyword>
<dbReference type="GO" id="GO:0031490">
    <property type="term" value="F:chromatin DNA binding"/>
    <property type="evidence" value="ECO:0007669"/>
    <property type="project" value="InterPro"/>
</dbReference>
<keyword evidence="2" id="KW-0539">Nucleus</keyword>
<dbReference type="InterPro" id="IPR036546">
    <property type="entry name" value="MED15_KIX"/>
</dbReference>
<dbReference type="PANTHER" id="PTHR33137:SF4">
    <property type="entry name" value="MEDIATOR OF RNA POLYMERASE II TRANSCRIPTION SUBUNIT 15A-RELATED"/>
    <property type="match status" value="1"/>
</dbReference>
<reference evidence="4" key="1">
    <citation type="journal article" date="2017" name="Gigascience">
        <title>The genome draft of coconut (Cocos nucifera).</title>
        <authorList>
            <person name="Xiao Y."/>
            <person name="Xu P."/>
            <person name="Fan H."/>
            <person name="Baudouin L."/>
            <person name="Xia W."/>
            <person name="Bocs S."/>
            <person name="Xu J."/>
            <person name="Li Q."/>
            <person name="Guo A."/>
            <person name="Zhou L."/>
            <person name="Li J."/>
            <person name="Wu Y."/>
            <person name="Ma Z."/>
            <person name="Armero A."/>
            <person name="Issali A.E."/>
            <person name="Liu N."/>
            <person name="Peng M."/>
            <person name="Yang Y."/>
        </authorList>
    </citation>
    <scope>NUCLEOTIDE SEQUENCE</scope>
    <source>
        <tissue evidence="4">Spear leaf of Hainan Tall coconut</tissue>
    </source>
</reference>
<dbReference type="InterPro" id="IPR044661">
    <property type="entry name" value="MED15a/b/c-like"/>
</dbReference>
<feature type="domain" description="Mediator complex subunit 15 KIX" evidence="3">
    <location>
        <begin position="22"/>
        <end position="96"/>
    </location>
</feature>
<dbReference type="Gene3D" id="1.10.246.20">
    <property type="entry name" value="Coactivator CBP, KIX domain"/>
    <property type="match status" value="1"/>
</dbReference>
<dbReference type="GO" id="GO:0003713">
    <property type="term" value="F:transcription coactivator activity"/>
    <property type="evidence" value="ECO:0007669"/>
    <property type="project" value="InterPro"/>
</dbReference>
<dbReference type="AlphaFoldDB" id="A0A8K0IKM1"/>
<evidence type="ECO:0000313" key="5">
    <source>
        <dbReference type="Proteomes" id="UP000797356"/>
    </source>
</evidence>
<evidence type="ECO:0000259" key="3">
    <source>
        <dbReference type="Pfam" id="PF16987"/>
    </source>
</evidence>
<comment type="subcellular location">
    <subcellularLocation>
        <location evidence="1">Nucleus</location>
    </subcellularLocation>
</comment>
<dbReference type="SUPFAM" id="SSF47040">
    <property type="entry name" value="Kix domain of CBP (creb binding protein)"/>
    <property type="match status" value="1"/>
</dbReference>
<evidence type="ECO:0000256" key="2">
    <source>
        <dbReference type="ARBA" id="ARBA00023242"/>
    </source>
</evidence>
<sequence length="189" mass="21746">MEGNNWRPARAEPAAANDAEVGDWRLQLHRNMRQRVVDKIMDVLKRHLPISVPEGFDQLQKIAVHLEEKIYSRATSMSDYLRKNSLKMLSMEMKTQYPSPINPSIQNTTVLNQNATDPGMPPARIDHSATNFDGALFSTGYHDKPKKKDLNLIQCRQYKEHGHIVSHCKKQHFVLLVRKRVTSFLNVAF</sequence>
<comment type="caution">
    <text evidence="4">The sequence shown here is derived from an EMBL/GenBank/DDBJ whole genome shotgun (WGS) entry which is preliminary data.</text>
</comment>